<feature type="region of interest" description="Disordered" evidence="1">
    <location>
        <begin position="31"/>
        <end position="169"/>
    </location>
</feature>
<gene>
    <name evidence="3" type="ORF">ACFQ4B_25085</name>
</gene>
<name>A0ABW3URK3_9BACL</name>
<evidence type="ECO:0000313" key="3">
    <source>
        <dbReference type="EMBL" id="MFD1223400.1"/>
    </source>
</evidence>
<dbReference type="EMBL" id="JBHTLU010000034">
    <property type="protein sequence ID" value="MFD1223400.1"/>
    <property type="molecule type" value="Genomic_DNA"/>
</dbReference>
<comment type="caution">
    <text evidence="3">The sequence shown here is derived from an EMBL/GenBank/DDBJ whole genome shotgun (WGS) entry which is preliminary data.</text>
</comment>
<keyword evidence="2" id="KW-0472">Membrane</keyword>
<keyword evidence="2" id="KW-1133">Transmembrane helix</keyword>
<feature type="compositionally biased region" description="Polar residues" evidence="1">
    <location>
        <begin position="106"/>
        <end position="133"/>
    </location>
</feature>
<feature type="compositionally biased region" description="Gly residues" evidence="1">
    <location>
        <begin position="50"/>
        <end position="59"/>
    </location>
</feature>
<evidence type="ECO:0000313" key="4">
    <source>
        <dbReference type="Proteomes" id="UP001597180"/>
    </source>
</evidence>
<keyword evidence="2" id="KW-0812">Transmembrane</keyword>
<dbReference type="Proteomes" id="UP001597180">
    <property type="component" value="Unassembled WGS sequence"/>
</dbReference>
<accession>A0ABW3URK3</accession>
<evidence type="ECO:0000256" key="1">
    <source>
        <dbReference type="SAM" id="MobiDB-lite"/>
    </source>
</evidence>
<feature type="transmembrane region" description="Helical" evidence="2">
    <location>
        <begin position="6"/>
        <end position="24"/>
    </location>
</feature>
<sequence length="169" mass="18405">MKLIQLILNNWFLVVIAFIVLSNIGKMFKSKTQNDPDKPAAPKQGMPPFAGGGAAGTGWGRTRKQTVTQNKDVKPRSEPSGRPVNPQLQEQPKPAPAASEGPETTDYWNNSPLEHSRKTASGSANRSSRQPFTSEKPITPGQPSAEQLAQGIIWAEILGPPRAKKPFRK</sequence>
<reference evidence="4" key="1">
    <citation type="journal article" date="2019" name="Int. J. Syst. Evol. Microbiol.">
        <title>The Global Catalogue of Microorganisms (GCM) 10K type strain sequencing project: providing services to taxonomists for standard genome sequencing and annotation.</title>
        <authorList>
            <consortium name="The Broad Institute Genomics Platform"/>
            <consortium name="The Broad Institute Genome Sequencing Center for Infectious Disease"/>
            <person name="Wu L."/>
            <person name="Ma J."/>
        </authorList>
    </citation>
    <scope>NUCLEOTIDE SEQUENCE [LARGE SCALE GENOMIC DNA]</scope>
    <source>
        <strain evidence="4">CCUG 53270</strain>
    </source>
</reference>
<organism evidence="3 4">
    <name type="scientific">Paenibacillus vulneris</name>
    <dbReference type="NCBI Taxonomy" id="1133364"/>
    <lineage>
        <taxon>Bacteria</taxon>
        <taxon>Bacillati</taxon>
        <taxon>Bacillota</taxon>
        <taxon>Bacilli</taxon>
        <taxon>Bacillales</taxon>
        <taxon>Paenibacillaceae</taxon>
        <taxon>Paenibacillus</taxon>
    </lineage>
</organism>
<dbReference type="RefSeq" id="WP_079910546.1">
    <property type="nucleotide sequence ID" value="NZ_BAABJG010000022.1"/>
</dbReference>
<protein>
    <submittedName>
        <fullName evidence="3">Uncharacterized protein</fullName>
    </submittedName>
</protein>
<evidence type="ECO:0000256" key="2">
    <source>
        <dbReference type="SAM" id="Phobius"/>
    </source>
</evidence>
<proteinExistence type="predicted"/>
<keyword evidence="4" id="KW-1185">Reference proteome</keyword>